<sequence length="98" mass="11807">MILMKETMRKAYDAAGVDVSDEELDQIYEQMTEQWEDYWLDNTIMLEKRWQQANNRRMVPALERRKILLTARQMADDEIKDQWLDPLTQTIIENDLEA</sequence>
<evidence type="ECO:0000313" key="1">
    <source>
        <dbReference type="EMBL" id="APT88444.1"/>
    </source>
</evidence>
<protein>
    <submittedName>
        <fullName evidence="1">Uncharacterized protein</fullName>
    </submittedName>
</protein>
<dbReference type="STRING" id="1437875.CFRA_03185"/>
<dbReference type="KEGG" id="cfk:CFRA_03185"/>
<accession>A0A1L7CRG5</accession>
<evidence type="ECO:0000313" key="2">
    <source>
        <dbReference type="Proteomes" id="UP000185434"/>
    </source>
</evidence>
<dbReference type="EMBL" id="CP009247">
    <property type="protein sequence ID" value="APT88444.1"/>
    <property type="molecule type" value="Genomic_DNA"/>
</dbReference>
<keyword evidence="2" id="KW-1185">Reference proteome</keyword>
<dbReference type="RefSeq" id="WP_075663421.1">
    <property type="nucleotide sequence ID" value="NZ_CP009247.1"/>
</dbReference>
<dbReference type="OrthoDB" id="9953413at2"/>
<gene>
    <name evidence="1" type="ORF">CFRA_03185</name>
</gene>
<organism evidence="1 2">
    <name type="scientific">Corynebacterium frankenforstense DSM 45800</name>
    <dbReference type="NCBI Taxonomy" id="1437875"/>
    <lineage>
        <taxon>Bacteria</taxon>
        <taxon>Bacillati</taxon>
        <taxon>Actinomycetota</taxon>
        <taxon>Actinomycetes</taxon>
        <taxon>Mycobacteriales</taxon>
        <taxon>Corynebacteriaceae</taxon>
        <taxon>Corynebacterium</taxon>
    </lineage>
</organism>
<dbReference type="Proteomes" id="UP000185434">
    <property type="component" value="Chromosome"/>
</dbReference>
<name>A0A1L7CRG5_9CORY</name>
<reference evidence="1 2" key="1">
    <citation type="submission" date="2014-08" db="EMBL/GenBank/DDBJ databases">
        <title>Complete genome sequence of Corynebacterium frankenforstense ST18(T) (=DSM 45800(T)), isolated from raw cow milk.</title>
        <authorList>
            <person name="Ruckert C."/>
            <person name="Albersmeier A."/>
            <person name="Winkler A."/>
            <person name="Lipski A."/>
            <person name="Kalinowski J."/>
        </authorList>
    </citation>
    <scope>NUCLEOTIDE SEQUENCE [LARGE SCALE GENOMIC DNA]</scope>
    <source>
        <strain evidence="1 2">ST18</strain>
    </source>
</reference>
<proteinExistence type="predicted"/>
<dbReference type="AlphaFoldDB" id="A0A1L7CRG5"/>